<reference evidence="1 2" key="1">
    <citation type="submission" date="2018-07" db="EMBL/GenBank/DDBJ databases">
        <title>Dyella monticola sp. nov. and Dyella psychrodurans sp. nov. isolated from monsoon evergreen broad-leaved forest soil of Dinghu Mountain, China.</title>
        <authorList>
            <person name="Gao Z."/>
            <person name="Qiu L."/>
        </authorList>
    </citation>
    <scope>NUCLEOTIDE SEQUENCE [LARGE SCALE GENOMIC DNA]</scope>
    <source>
        <strain evidence="1 2">4MSK11</strain>
    </source>
</reference>
<dbReference type="AlphaFoldDB" id="A0A370XBT9"/>
<proteinExistence type="predicted"/>
<name>A0A370XBT9_9GAMM</name>
<protein>
    <submittedName>
        <fullName evidence="1">Uncharacterized protein</fullName>
    </submittedName>
</protein>
<dbReference type="RefSeq" id="WP_115476107.1">
    <property type="nucleotide sequence ID" value="NZ_QRBF01000001.1"/>
</dbReference>
<accession>A0A370XBT9</accession>
<sequence length="233" mass="24876">MSNGITRTRDAALVRATVDRCRRCWDAVPYLGLRTWSTLPDVADLPPAFAFRDTELPPEADITVVCNASRLADIARVEGRFLGRFDPADASDTAAWIVDRVGSLVAEHEATSALLPILWDSLAALTPLAAPDTAMPERWHVAWLYTLGLKGLWDEGAIATPQTATSLVARARGEAARVGVPFTSPTQADRTCALVAQNLQESLRAAGADGVHDTVAWGASLWAAAEPHQGPSA</sequence>
<comment type="caution">
    <text evidence="1">The sequence shown here is derived from an EMBL/GenBank/DDBJ whole genome shotgun (WGS) entry which is preliminary data.</text>
</comment>
<evidence type="ECO:0000313" key="1">
    <source>
        <dbReference type="EMBL" id="RDS85856.1"/>
    </source>
</evidence>
<keyword evidence="2" id="KW-1185">Reference proteome</keyword>
<organism evidence="1 2">
    <name type="scientific">Dyella psychrodurans</name>
    <dbReference type="NCBI Taxonomy" id="1927960"/>
    <lineage>
        <taxon>Bacteria</taxon>
        <taxon>Pseudomonadati</taxon>
        <taxon>Pseudomonadota</taxon>
        <taxon>Gammaproteobacteria</taxon>
        <taxon>Lysobacterales</taxon>
        <taxon>Rhodanobacteraceae</taxon>
        <taxon>Dyella</taxon>
    </lineage>
</organism>
<dbReference type="EMBL" id="QRBF01000001">
    <property type="protein sequence ID" value="RDS85856.1"/>
    <property type="molecule type" value="Genomic_DNA"/>
</dbReference>
<gene>
    <name evidence="1" type="ORF">DWU99_00860</name>
</gene>
<dbReference type="Proteomes" id="UP000255334">
    <property type="component" value="Unassembled WGS sequence"/>
</dbReference>
<evidence type="ECO:0000313" key="2">
    <source>
        <dbReference type="Proteomes" id="UP000255334"/>
    </source>
</evidence>